<accession>A0A1T5A585</accession>
<protein>
    <recommendedName>
        <fullName evidence="4">Lipoprotein</fullName>
    </recommendedName>
</protein>
<dbReference type="EMBL" id="FUYS01000001">
    <property type="protein sequence ID" value="SKB30009.1"/>
    <property type="molecule type" value="Genomic_DNA"/>
</dbReference>
<evidence type="ECO:0000313" key="3">
    <source>
        <dbReference type="Proteomes" id="UP000190541"/>
    </source>
</evidence>
<evidence type="ECO:0000256" key="1">
    <source>
        <dbReference type="SAM" id="SignalP"/>
    </source>
</evidence>
<dbReference type="PROSITE" id="PS51257">
    <property type="entry name" value="PROKAR_LIPOPROTEIN"/>
    <property type="match status" value="1"/>
</dbReference>
<evidence type="ECO:0008006" key="4">
    <source>
        <dbReference type="Google" id="ProtNLM"/>
    </source>
</evidence>
<sequence>MNRFTIILLALIGLAASCNNTPKSSDSGMKKLSAITNNPENPTSIFLTLLDKTEDATTVSYLAKGVYQDDTVGIRIEVDKGIPAGINPDGSVNEELGFKKGSIKFIKSGPESDRFVAALGQLWQVSEVSSMKRAVQPLVFSSNKAAFDDAKPTTNNFKLFFDEDARVPGELFFTLDTYQHLVEFQEKGPQYRSQIVHAFAE</sequence>
<dbReference type="STRING" id="623280.SAMN05660226_00596"/>
<evidence type="ECO:0000313" key="2">
    <source>
        <dbReference type="EMBL" id="SKB30009.1"/>
    </source>
</evidence>
<dbReference type="AlphaFoldDB" id="A0A1T5A585"/>
<proteinExistence type="predicted"/>
<feature type="chain" id="PRO_5012775306" description="Lipoprotein" evidence="1">
    <location>
        <begin position="21"/>
        <end position="201"/>
    </location>
</feature>
<gene>
    <name evidence="2" type="ORF">SAMN05660226_00596</name>
</gene>
<reference evidence="2 3" key="1">
    <citation type="submission" date="2017-02" db="EMBL/GenBank/DDBJ databases">
        <authorList>
            <person name="Peterson S.W."/>
        </authorList>
    </citation>
    <scope>NUCLEOTIDE SEQUENCE [LARGE SCALE GENOMIC DNA]</scope>
    <source>
        <strain evidence="2 3">DSM 22899</strain>
    </source>
</reference>
<keyword evidence="3" id="KW-1185">Reference proteome</keyword>
<dbReference type="Proteomes" id="UP000190541">
    <property type="component" value="Unassembled WGS sequence"/>
</dbReference>
<keyword evidence="1" id="KW-0732">Signal</keyword>
<organism evidence="2 3">
    <name type="scientific">Parapedobacter luteus</name>
    <dbReference type="NCBI Taxonomy" id="623280"/>
    <lineage>
        <taxon>Bacteria</taxon>
        <taxon>Pseudomonadati</taxon>
        <taxon>Bacteroidota</taxon>
        <taxon>Sphingobacteriia</taxon>
        <taxon>Sphingobacteriales</taxon>
        <taxon>Sphingobacteriaceae</taxon>
        <taxon>Parapedobacter</taxon>
    </lineage>
</organism>
<name>A0A1T5A585_9SPHI</name>
<feature type="signal peptide" evidence="1">
    <location>
        <begin position="1"/>
        <end position="20"/>
    </location>
</feature>